<name>A0A9E4TR26_9GAMM</name>
<evidence type="ECO:0000256" key="1">
    <source>
        <dbReference type="SAM" id="MobiDB-lite"/>
    </source>
</evidence>
<dbReference type="AlphaFoldDB" id="A0A9E4TR26"/>
<evidence type="ECO:0000313" key="2">
    <source>
        <dbReference type="EMBL" id="MCG7977019.1"/>
    </source>
</evidence>
<reference evidence="2" key="1">
    <citation type="journal article" date="2021" name="Proc. Natl. Acad. Sci. U.S.A.">
        <title>Global biogeography of chemosynthetic symbionts reveals both localized and globally distributed symbiont groups. .</title>
        <authorList>
            <person name="Osvatic J.T."/>
            <person name="Wilkins L.G.E."/>
            <person name="Leibrecht L."/>
            <person name="Leray M."/>
            <person name="Zauner S."/>
            <person name="Polzin J."/>
            <person name="Camacho Y."/>
            <person name="Gros O."/>
            <person name="van Gils J.A."/>
            <person name="Eisen J.A."/>
            <person name="Petersen J.M."/>
            <person name="Yuen B."/>
        </authorList>
    </citation>
    <scope>NUCLEOTIDE SEQUENCE</scope>
    <source>
        <strain evidence="2">MAGclacostrist055</strain>
    </source>
</reference>
<evidence type="ECO:0000313" key="3">
    <source>
        <dbReference type="Proteomes" id="UP000886674"/>
    </source>
</evidence>
<feature type="compositionally biased region" description="Polar residues" evidence="1">
    <location>
        <begin position="18"/>
        <end position="31"/>
    </location>
</feature>
<gene>
    <name evidence="2" type="ORF">JAY77_02580</name>
</gene>
<dbReference type="EMBL" id="JAEPCR010000005">
    <property type="protein sequence ID" value="MCG7977019.1"/>
    <property type="molecule type" value="Genomic_DNA"/>
</dbReference>
<proteinExistence type="predicted"/>
<organism evidence="2 3">
    <name type="scientific">Candidatus Thiodiazotropha taylori</name>
    <dbReference type="NCBI Taxonomy" id="2792791"/>
    <lineage>
        <taxon>Bacteria</taxon>
        <taxon>Pseudomonadati</taxon>
        <taxon>Pseudomonadota</taxon>
        <taxon>Gammaproteobacteria</taxon>
        <taxon>Chromatiales</taxon>
        <taxon>Sedimenticolaceae</taxon>
        <taxon>Candidatus Thiodiazotropha</taxon>
    </lineage>
</organism>
<sequence>MDPVSKLTRLLEALRLQQTGNKPSNKATATTEAKHSVPQKESTGAFPTKLSIDQLNLRISERIRRLPPVDREGDKAVQLFVDSVLAWEFGEELLESGAFLRYSKQIRTAISSNSKLELEFKLLLKSLIQAK</sequence>
<protein>
    <submittedName>
        <fullName evidence="2">Uncharacterized protein</fullName>
    </submittedName>
</protein>
<comment type="caution">
    <text evidence="2">The sequence shown here is derived from an EMBL/GenBank/DDBJ whole genome shotgun (WGS) entry which is preliminary data.</text>
</comment>
<accession>A0A9E4TR26</accession>
<feature type="region of interest" description="Disordered" evidence="1">
    <location>
        <begin position="18"/>
        <end position="44"/>
    </location>
</feature>
<dbReference type="Proteomes" id="UP000886674">
    <property type="component" value="Unassembled WGS sequence"/>
</dbReference>